<gene>
    <name evidence="2" type="ORF">ATC70_013373</name>
</gene>
<keyword evidence="1" id="KW-0732">Signal</keyword>
<proteinExistence type="predicted"/>
<comment type="caution">
    <text evidence="2">The sequence shown here is derived from an EMBL/GenBank/DDBJ whole genome shotgun (WGS) entry which is preliminary data.</text>
</comment>
<evidence type="ECO:0000313" key="3">
    <source>
        <dbReference type="Proteomes" id="UP001304243"/>
    </source>
</evidence>
<dbReference type="GeneID" id="89957059"/>
<keyword evidence="3" id="KW-1185">Reference proteome</keyword>
<feature type="chain" id="PRO_5042842257" description="F-box domain-containing protein" evidence="1">
    <location>
        <begin position="24"/>
        <end position="205"/>
    </location>
</feature>
<evidence type="ECO:0008006" key="4">
    <source>
        <dbReference type="Google" id="ProtNLM"/>
    </source>
</evidence>
<sequence length="205" mass="23785">MIDSLPADVVLHILSFLPLSCLCQLVKSPPFAKCHPWIKQELMSRIKRDEWTLSFYSPSAYFAMLCNKEMIASTVPVATLTCKGYCSQSEYLRFETCHPSTFQLSDEDIQFETMSIYCSHWISMFKEDDTIKLPWRQGDQTKEPHKGICIRYTCRLDNYQNCAACNSRSRCQKHTFTNLMPTTTTKLFQITSVQVSLNWVRRGFS</sequence>
<evidence type="ECO:0000313" key="2">
    <source>
        <dbReference type="EMBL" id="KAK4512130.1"/>
    </source>
</evidence>
<dbReference type="CDD" id="cd09917">
    <property type="entry name" value="F-box_SF"/>
    <property type="match status" value="1"/>
</dbReference>
<dbReference type="Proteomes" id="UP001304243">
    <property type="component" value="Unassembled WGS sequence"/>
</dbReference>
<evidence type="ECO:0000256" key="1">
    <source>
        <dbReference type="SAM" id="SignalP"/>
    </source>
</evidence>
<dbReference type="AlphaFoldDB" id="A0AAN7DCU0"/>
<reference evidence="2 3" key="1">
    <citation type="submission" date="2022-11" db="EMBL/GenBank/DDBJ databases">
        <title>Mucor velutinosus strain NIH1002 WGS.</title>
        <authorList>
            <person name="Subramanian P."/>
            <person name="Mullikin J.C."/>
            <person name="Segre J.A."/>
            <person name="Zelazny A.M."/>
        </authorList>
    </citation>
    <scope>NUCLEOTIDE SEQUENCE [LARGE SCALE GENOMIC DNA]</scope>
    <source>
        <strain evidence="2 3">NIH1002</strain>
    </source>
</reference>
<protein>
    <recommendedName>
        <fullName evidence="4">F-box domain-containing protein</fullName>
    </recommendedName>
</protein>
<dbReference type="RefSeq" id="XP_064678796.1">
    <property type="nucleotide sequence ID" value="XM_064832537.1"/>
</dbReference>
<feature type="signal peptide" evidence="1">
    <location>
        <begin position="1"/>
        <end position="23"/>
    </location>
</feature>
<organism evidence="2 3">
    <name type="scientific">Mucor velutinosus</name>
    <dbReference type="NCBI Taxonomy" id="708070"/>
    <lineage>
        <taxon>Eukaryota</taxon>
        <taxon>Fungi</taxon>
        <taxon>Fungi incertae sedis</taxon>
        <taxon>Mucoromycota</taxon>
        <taxon>Mucoromycotina</taxon>
        <taxon>Mucoromycetes</taxon>
        <taxon>Mucorales</taxon>
        <taxon>Mucorineae</taxon>
        <taxon>Mucoraceae</taxon>
        <taxon>Mucor</taxon>
    </lineage>
</organism>
<name>A0AAN7DCU0_9FUNG</name>
<dbReference type="EMBL" id="JASEJX010000024">
    <property type="protein sequence ID" value="KAK4512130.1"/>
    <property type="molecule type" value="Genomic_DNA"/>
</dbReference>
<accession>A0AAN7DCU0</accession>